<dbReference type="AlphaFoldDB" id="A0A3N4H8R3"/>
<protein>
    <recommendedName>
        <fullName evidence="2">Fungal-type protein kinase domain-containing protein</fullName>
    </recommendedName>
</protein>
<evidence type="ECO:0000259" key="2">
    <source>
        <dbReference type="Pfam" id="PF17667"/>
    </source>
</evidence>
<keyword evidence="4" id="KW-1185">Reference proteome</keyword>
<dbReference type="PANTHER" id="PTHR38248:SF2">
    <property type="entry name" value="FUNK1 11"/>
    <property type="match status" value="1"/>
</dbReference>
<feature type="domain" description="Fungal-type protein kinase" evidence="2">
    <location>
        <begin position="4"/>
        <end position="95"/>
    </location>
</feature>
<dbReference type="Pfam" id="PF17667">
    <property type="entry name" value="Pkinase_fungal"/>
    <property type="match status" value="1"/>
</dbReference>
<dbReference type="Proteomes" id="UP000275078">
    <property type="component" value="Unassembled WGS sequence"/>
</dbReference>
<keyword evidence="1" id="KW-0175">Coiled coil</keyword>
<evidence type="ECO:0000256" key="1">
    <source>
        <dbReference type="SAM" id="Coils"/>
    </source>
</evidence>
<dbReference type="Gene3D" id="1.10.510.10">
    <property type="entry name" value="Transferase(Phosphotransferase) domain 1"/>
    <property type="match status" value="1"/>
</dbReference>
<dbReference type="PANTHER" id="PTHR38248">
    <property type="entry name" value="FUNK1 6"/>
    <property type="match status" value="1"/>
</dbReference>
<dbReference type="SUPFAM" id="SSF56112">
    <property type="entry name" value="Protein kinase-like (PK-like)"/>
    <property type="match status" value="1"/>
</dbReference>
<proteinExistence type="predicted"/>
<gene>
    <name evidence="3" type="ORF">BJ508DRAFT_315898</name>
</gene>
<name>A0A3N4H8R3_ASCIM</name>
<reference evidence="3 4" key="1">
    <citation type="journal article" date="2018" name="Nat. Ecol. Evol.">
        <title>Pezizomycetes genomes reveal the molecular basis of ectomycorrhizal truffle lifestyle.</title>
        <authorList>
            <person name="Murat C."/>
            <person name="Payen T."/>
            <person name="Noel B."/>
            <person name="Kuo A."/>
            <person name="Morin E."/>
            <person name="Chen J."/>
            <person name="Kohler A."/>
            <person name="Krizsan K."/>
            <person name="Balestrini R."/>
            <person name="Da Silva C."/>
            <person name="Montanini B."/>
            <person name="Hainaut M."/>
            <person name="Levati E."/>
            <person name="Barry K.W."/>
            <person name="Belfiori B."/>
            <person name="Cichocki N."/>
            <person name="Clum A."/>
            <person name="Dockter R.B."/>
            <person name="Fauchery L."/>
            <person name="Guy J."/>
            <person name="Iotti M."/>
            <person name="Le Tacon F."/>
            <person name="Lindquist E.A."/>
            <person name="Lipzen A."/>
            <person name="Malagnac F."/>
            <person name="Mello A."/>
            <person name="Molinier V."/>
            <person name="Miyauchi S."/>
            <person name="Poulain J."/>
            <person name="Riccioni C."/>
            <person name="Rubini A."/>
            <person name="Sitrit Y."/>
            <person name="Splivallo R."/>
            <person name="Traeger S."/>
            <person name="Wang M."/>
            <person name="Zifcakova L."/>
            <person name="Wipf D."/>
            <person name="Zambonelli A."/>
            <person name="Paolocci F."/>
            <person name="Nowrousian M."/>
            <person name="Ottonello S."/>
            <person name="Baldrian P."/>
            <person name="Spatafora J.W."/>
            <person name="Henrissat B."/>
            <person name="Nagy L.G."/>
            <person name="Aury J.M."/>
            <person name="Wincker P."/>
            <person name="Grigoriev I.V."/>
            <person name="Bonfante P."/>
            <person name="Martin F.M."/>
        </authorList>
    </citation>
    <scope>NUCLEOTIDE SEQUENCE [LARGE SCALE GENOMIC DNA]</scope>
    <source>
        <strain evidence="3 4">RN42</strain>
    </source>
</reference>
<evidence type="ECO:0000313" key="3">
    <source>
        <dbReference type="EMBL" id="RPA71119.1"/>
    </source>
</evidence>
<sequence>MIGKGYLHRNISIGNILLTPSLDSKVETPTTRESEPPLQSGFLIDLTYAIRMLRPKPSGAFHRTGTPIFMAISTHFEHEPNPILDLHSFFYVQLYLTDTFFYYEDYYTRAFVSHSEILDLWSAQEWSMLLITKRNLLYDDLWDVYKKKLEDSWSVKARQWAFLIIFGLILCWREICFPKVLEYPAEGRAYIARQIDLYYSLSNDNEKPDGYRQVYAQMLESLEQTIKEIEDAEAGLSVERLYDENRCRSLQAQEVLKMEQSGEKELGCDEVLSDCQMVDK</sequence>
<dbReference type="OrthoDB" id="5584477at2759"/>
<dbReference type="EMBL" id="ML119970">
    <property type="protein sequence ID" value="RPA71119.1"/>
    <property type="molecule type" value="Genomic_DNA"/>
</dbReference>
<dbReference type="STRING" id="1160509.A0A3N4H8R3"/>
<organism evidence="3 4">
    <name type="scientific">Ascobolus immersus RN42</name>
    <dbReference type="NCBI Taxonomy" id="1160509"/>
    <lineage>
        <taxon>Eukaryota</taxon>
        <taxon>Fungi</taxon>
        <taxon>Dikarya</taxon>
        <taxon>Ascomycota</taxon>
        <taxon>Pezizomycotina</taxon>
        <taxon>Pezizomycetes</taxon>
        <taxon>Pezizales</taxon>
        <taxon>Ascobolaceae</taxon>
        <taxon>Ascobolus</taxon>
    </lineage>
</organism>
<evidence type="ECO:0000313" key="4">
    <source>
        <dbReference type="Proteomes" id="UP000275078"/>
    </source>
</evidence>
<dbReference type="InterPro" id="IPR011009">
    <property type="entry name" value="Kinase-like_dom_sf"/>
</dbReference>
<dbReference type="InterPro" id="IPR040976">
    <property type="entry name" value="Pkinase_fungal"/>
</dbReference>
<accession>A0A3N4H8R3</accession>
<feature type="coiled-coil region" evidence="1">
    <location>
        <begin position="212"/>
        <end position="239"/>
    </location>
</feature>